<dbReference type="InterPro" id="IPR036890">
    <property type="entry name" value="HATPase_C_sf"/>
</dbReference>
<dbReference type="Gene3D" id="1.10.287.130">
    <property type="match status" value="1"/>
</dbReference>
<dbReference type="SUPFAM" id="SSF47384">
    <property type="entry name" value="Homodimeric domain of signal transducing histidine kinase"/>
    <property type="match status" value="1"/>
</dbReference>
<dbReference type="InterPro" id="IPR005467">
    <property type="entry name" value="His_kinase_dom"/>
</dbReference>
<accession>A0A9X3CW12</accession>
<keyword evidence="7 8" id="KW-1133">Transmembrane helix</keyword>
<evidence type="ECO:0000256" key="2">
    <source>
        <dbReference type="ARBA" id="ARBA00012438"/>
    </source>
</evidence>
<keyword evidence="4" id="KW-0808">Transferase</keyword>
<reference evidence="10" key="1">
    <citation type="submission" date="2022-11" db="EMBL/GenBank/DDBJ databases">
        <title>Salinimicrobium profundisediminis sp. nov., isolated from deep-sea sediment of the Mariana Trench.</title>
        <authorList>
            <person name="Fu H."/>
        </authorList>
    </citation>
    <scope>NUCLEOTIDE SEQUENCE</scope>
    <source>
        <strain evidence="10">MT39</strain>
    </source>
</reference>
<dbReference type="RefSeq" id="WP_266069221.1">
    <property type="nucleotide sequence ID" value="NZ_JAPJDA010000010.1"/>
</dbReference>
<dbReference type="Proteomes" id="UP001148482">
    <property type="component" value="Unassembled WGS sequence"/>
</dbReference>
<dbReference type="InterPro" id="IPR036097">
    <property type="entry name" value="HisK_dim/P_sf"/>
</dbReference>
<dbReference type="EMBL" id="JAPJDA010000010">
    <property type="protein sequence ID" value="MCX2837972.1"/>
    <property type="molecule type" value="Genomic_DNA"/>
</dbReference>
<dbReference type="Pfam" id="PF00512">
    <property type="entry name" value="HisKA"/>
    <property type="match status" value="1"/>
</dbReference>
<dbReference type="CDD" id="cd00082">
    <property type="entry name" value="HisKA"/>
    <property type="match status" value="1"/>
</dbReference>
<dbReference type="GO" id="GO:0005886">
    <property type="term" value="C:plasma membrane"/>
    <property type="evidence" value="ECO:0007669"/>
    <property type="project" value="TreeGrafter"/>
</dbReference>
<dbReference type="InterPro" id="IPR003661">
    <property type="entry name" value="HisK_dim/P_dom"/>
</dbReference>
<protein>
    <recommendedName>
        <fullName evidence="2">histidine kinase</fullName>
        <ecNumber evidence="2">2.7.13.3</ecNumber>
    </recommendedName>
</protein>
<comment type="catalytic activity">
    <reaction evidence="1">
        <text>ATP + protein L-histidine = ADP + protein N-phospho-L-histidine.</text>
        <dbReference type="EC" id="2.7.13.3"/>
    </reaction>
</comment>
<keyword evidence="8" id="KW-0472">Membrane</keyword>
<dbReference type="EC" id="2.7.13.3" evidence="2"/>
<dbReference type="AlphaFoldDB" id="A0A9X3CW12"/>
<evidence type="ECO:0000256" key="6">
    <source>
        <dbReference type="ARBA" id="ARBA00022777"/>
    </source>
</evidence>
<dbReference type="GO" id="GO:0000155">
    <property type="term" value="F:phosphorelay sensor kinase activity"/>
    <property type="evidence" value="ECO:0007669"/>
    <property type="project" value="InterPro"/>
</dbReference>
<evidence type="ECO:0000256" key="8">
    <source>
        <dbReference type="SAM" id="Phobius"/>
    </source>
</evidence>
<dbReference type="PANTHER" id="PTHR45436">
    <property type="entry name" value="SENSOR HISTIDINE KINASE YKOH"/>
    <property type="match status" value="1"/>
</dbReference>
<evidence type="ECO:0000256" key="3">
    <source>
        <dbReference type="ARBA" id="ARBA00022553"/>
    </source>
</evidence>
<organism evidence="10 11">
    <name type="scientific">Salinimicrobium profundisediminis</name>
    <dbReference type="NCBI Taxonomy" id="2994553"/>
    <lineage>
        <taxon>Bacteria</taxon>
        <taxon>Pseudomonadati</taxon>
        <taxon>Bacteroidota</taxon>
        <taxon>Flavobacteriia</taxon>
        <taxon>Flavobacteriales</taxon>
        <taxon>Flavobacteriaceae</taxon>
        <taxon>Salinimicrobium</taxon>
    </lineage>
</organism>
<evidence type="ECO:0000313" key="10">
    <source>
        <dbReference type="EMBL" id="MCX2837972.1"/>
    </source>
</evidence>
<dbReference type="PROSITE" id="PS50109">
    <property type="entry name" value="HIS_KIN"/>
    <property type="match status" value="1"/>
</dbReference>
<keyword evidence="5 8" id="KW-0812">Transmembrane</keyword>
<dbReference type="Pfam" id="PF02518">
    <property type="entry name" value="HATPase_c"/>
    <property type="match status" value="1"/>
</dbReference>
<dbReference type="Gene3D" id="3.30.565.10">
    <property type="entry name" value="Histidine kinase-like ATPase, C-terminal domain"/>
    <property type="match status" value="1"/>
</dbReference>
<dbReference type="InterPro" id="IPR003594">
    <property type="entry name" value="HATPase_dom"/>
</dbReference>
<evidence type="ECO:0000256" key="7">
    <source>
        <dbReference type="ARBA" id="ARBA00022989"/>
    </source>
</evidence>
<evidence type="ECO:0000256" key="5">
    <source>
        <dbReference type="ARBA" id="ARBA00022692"/>
    </source>
</evidence>
<feature type="transmembrane region" description="Helical" evidence="8">
    <location>
        <begin position="7"/>
        <end position="28"/>
    </location>
</feature>
<dbReference type="PANTHER" id="PTHR45436:SF5">
    <property type="entry name" value="SENSOR HISTIDINE KINASE TRCS"/>
    <property type="match status" value="1"/>
</dbReference>
<gene>
    <name evidence="10" type="ORF">OQ279_07365</name>
</gene>
<feature type="transmembrane region" description="Helical" evidence="8">
    <location>
        <begin position="135"/>
        <end position="157"/>
    </location>
</feature>
<dbReference type="SUPFAM" id="SSF55874">
    <property type="entry name" value="ATPase domain of HSP90 chaperone/DNA topoisomerase II/histidine kinase"/>
    <property type="match status" value="1"/>
</dbReference>
<comment type="caution">
    <text evidence="10">The sequence shown here is derived from an EMBL/GenBank/DDBJ whole genome shotgun (WGS) entry which is preliminary data.</text>
</comment>
<evidence type="ECO:0000256" key="4">
    <source>
        <dbReference type="ARBA" id="ARBA00022679"/>
    </source>
</evidence>
<evidence type="ECO:0000259" key="9">
    <source>
        <dbReference type="PROSITE" id="PS50109"/>
    </source>
</evidence>
<dbReference type="SMART" id="SM00388">
    <property type="entry name" value="HisKA"/>
    <property type="match status" value="1"/>
</dbReference>
<dbReference type="InterPro" id="IPR050428">
    <property type="entry name" value="TCS_sensor_his_kinase"/>
</dbReference>
<evidence type="ECO:0000256" key="1">
    <source>
        <dbReference type="ARBA" id="ARBA00000085"/>
    </source>
</evidence>
<feature type="domain" description="Histidine kinase" evidence="9">
    <location>
        <begin position="220"/>
        <end position="419"/>
    </location>
</feature>
<keyword evidence="3" id="KW-0597">Phosphoprotein</keyword>
<sequence length="419" mass="48596">MKLLNYTTTYFAVILIFLLGLWALIFYFEILDEIYDSMDDGLDNQKMLIIRQAKEDPSILSKNAFEDGNYIITSTTPQHSRSFTDAYRDTLMFMENEDEYEPVRLLESVFQQNGQYYKIKVVTSMVEEDDLRKELFFSLIWLYLGLILTILVLNNVLQKKAWKPFYKLLHQLEKFSIEKDRKIKFETTKIEEFKLLNERVDRLLKKSVESYKSQKEFIENASHELQTPLAISINKLELMAENANLPPAQMEELGTVLHSLERLTRLNRSLLLLSRIENRQFEAKENIAWNDLVKQIITEFEDFAEHQQVKISLTEEAHIEHTGNKDLAGILVSNLLKNAIFHTPSGTAVEIKISAKGIEFINPGSAPLEKSKIFSRFKGGEKEDSTGLGLAISKAIVEKMNMDLTYNYTSQNHIFTIFF</sequence>
<proteinExistence type="predicted"/>
<keyword evidence="6 10" id="KW-0418">Kinase</keyword>
<name>A0A9X3CW12_9FLAO</name>
<evidence type="ECO:0000313" key="11">
    <source>
        <dbReference type="Proteomes" id="UP001148482"/>
    </source>
</evidence>
<dbReference type="SMART" id="SM00387">
    <property type="entry name" value="HATPase_c"/>
    <property type="match status" value="1"/>
</dbReference>
<keyword evidence="11" id="KW-1185">Reference proteome</keyword>